<dbReference type="AlphaFoldDB" id="A0A2J7R730"/>
<keyword evidence="1" id="KW-0175">Coiled coil</keyword>
<evidence type="ECO:0000313" key="4">
    <source>
        <dbReference type="Proteomes" id="UP000235965"/>
    </source>
</evidence>
<reference evidence="3 4" key="1">
    <citation type="submission" date="2017-12" db="EMBL/GenBank/DDBJ databases">
        <title>Hemimetabolous genomes reveal molecular basis of termite eusociality.</title>
        <authorList>
            <person name="Harrison M.C."/>
            <person name="Jongepier E."/>
            <person name="Robertson H.M."/>
            <person name="Arning N."/>
            <person name="Bitard-Feildel T."/>
            <person name="Chao H."/>
            <person name="Childers C.P."/>
            <person name="Dinh H."/>
            <person name="Doddapaneni H."/>
            <person name="Dugan S."/>
            <person name="Gowin J."/>
            <person name="Greiner C."/>
            <person name="Han Y."/>
            <person name="Hu H."/>
            <person name="Hughes D.S.T."/>
            <person name="Huylmans A.-K."/>
            <person name="Kemena C."/>
            <person name="Kremer L.P.M."/>
            <person name="Lee S.L."/>
            <person name="Lopez-Ezquerra A."/>
            <person name="Mallet L."/>
            <person name="Monroy-Kuhn J.M."/>
            <person name="Moser A."/>
            <person name="Murali S.C."/>
            <person name="Muzny D.M."/>
            <person name="Otani S."/>
            <person name="Piulachs M.-D."/>
            <person name="Poelchau M."/>
            <person name="Qu J."/>
            <person name="Schaub F."/>
            <person name="Wada-Katsumata A."/>
            <person name="Worley K.C."/>
            <person name="Xie Q."/>
            <person name="Ylla G."/>
            <person name="Poulsen M."/>
            <person name="Gibbs R.A."/>
            <person name="Schal C."/>
            <person name="Richards S."/>
            <person name="Belles X."/>
            <person name="Korb J."/>
            <person name="Bornberg-Bauer E."/>
        </authorList>
    </citation>
    <scope>NUCLEOTIDE SEQUENCE [LARGE SCALE GENOMIC DNA]</scope>
    <source>
        <tissue evidence="3">Whole body</tissue>
    </source>
</reference>
<evidence type="ECO:0000256" key="2">
    <source>
        <dbReference type="SAM" id="Phobius"/>
    </source>
</evidence>
<evidence type="ECO:0000256" key="1">
    <source>
        <dbReference type="SAM" id="Coils"/>
    </source>
</evidence>
<feature type="transmembrane region" description="Helical" evidence="2">
    <location>
        <begin position="70"/>
        <end position="94"/>
    </location>
</feature>
<dbReference type="EMBL" id="NEVH01006738">
    <property type="protein sequence ID" value="PNF36639.1"/>
    <property type="molecule type" value="Genomic_DNA"/>
</dbReference>
<dbReference type="InParanoid" id="A0A2J7R730"/>
<comment type="caution">
    <text evidence="3">The sequence shown here is derived from an EMBL/GenBank/DDBJ whole genome shotgun (WGS) entry which is preliminary data.</text>
</comment>
<evidence type="ECO:0000313" key="3">
    <source>
        <dbReference type="EMBL" id="PNF36639.1"/>
    </source>
</evidence>
<organism evidence="3 4">
    <name type="scientific">Cryptotermes secundus</name>
    <dbReference type="NCBI Taxonomy" id="105785"/>
    <lineage>
        <taxon>Eukaryota</taxon>
        <taxon>Metazoa</taxon>
        <taxon>Ecdysozoa</taxon>
        <taxon>Arthropoda</taxon>
        <taxon>Hexapoda</taxon>
        <taxon>Insecta</taxon>
        <taxon>Pterygota</taxon>
        <taxon>Neoptera</taxon>
        <taxon>Polyneoptera</taxon>
        <taxon>Dictyoptera</taxon>
        <taxon>Blattodea</taxon>
        <taxon>Blattoidea</taxon>
        <taxon>Termitoidae</taxon>
        <taxon>Kalotermitidae</taxon>
        <taxon>Cryptotermitinae</taxon>
        <taxon>Cryptotermes</taxon>
    </lineage>
</organism>
<accession>A0A2J7R730</accession>
<proteinExistence type="predicted"/>
<protein>
    <submittedName>
        <fullName evidence="3">Uncharacterized protein</fullName>
    </submittedName>
</protein>
<dbReference type="Proteomes" id="UP000235965">
    <property type="component" value="Unassembled WGS sequence"/>
</dbReference>
<keyword evidence="4" id="KW-1185">Reference proteome</keyword>
<gene>
    <name evidence="3" type="ORF">B7P43_G13322</name>
</gene>
<keyword evidence="2" id="KW-0472">Membrane</keyword>
<name>A0A2J7R730_9NEOP</name>
<keyword evidence="2" id="KW-1133">Transmembrane helix</keyword>
<keyword evidence="2" id="KW-0812">Transmembrane</keyword>
<feature type="coiled-coil region" evidence="1">
    <location>
        <begin position="166"/>
        <end position="196"/>
    </location>
</feature>
<sequence length="258" mass="29491">MAAKYWQKLVKIAVLILSIITGYIIFVGFSGQLFPQILVPLEQLTTTNEMEPIPKVELHLWSLLGGKQNFWQIFILSGPWIMLISCVLLLLLLLQQRQHRGRQSIIQQLTDMISLMQDSKDKHCIQLQNEIETMKGARKAKERHLDEIQHMMMGLVKMIKVGNEYLAQLENEVDFVQKAREEKKEHLTQIEKEMLLVKIAVHKSISVPMEQMAGDPASMDSLVKMTPRKSYTAASNDAANKNRKKLSISKIPVLVAPH</sequence>
<feature type="transmembrane region" description="Helical" evidence="2">
    <location>
        <begin position="12"/>
        <end position="34"/>
    </location>
</feature>